<dbReference type="KEGG" id="gtt:GUITHDRAFT_111943"/>
<feature type="chain" id="PRO_5008770754" evidence="1">
    <location>
        <begin position="26"/>
        <end position="485"/>
    </location>
</feature>
<feature type="signal peptide" evidence="1">
    <location>
        <begin position="1"/>
        <end position="25"/>
    </location>
</feature>
<proteinExistence type="predicted"/>
<dbReference type="AlphaFoldDB" id="L1J1W9"/>
<dbReference type="GeneID" id="17298729"/>
<dbReference type="Proteomes" id="UP000011087">
    <property type="component" value="Unassembled WGS sequence"/>
</dbReference>
<protein>
    <submittedName>
        <fullName evidence="2 3">Uncharacterized protein</fullName>
    </submittedName>
</protein>
<dbReference type="EMBL" id="JH993019">
    <property type="protein sequence ID" value="EKX42090.1"/>
    <property type="molecule type" value="Genomic_DNA"/>
</dbReference>
<sequence length="485" mass="53794">MQRRPSVFVYLAVGIFLQVLNPVSPSGHSEAKVLILSKNAFFEASRDVLVIRPQDASALNLTASIRRYMHWSQETRVQVHLDGARLHLCEDYPCDVPIENVAAGHHKITVTLCSGAEETCGPVVGESAFIVKHSDVDVDLLEILDGRRQASANSLSHVDTSTSVPLTQIELLEYQDYVARHIISPSEVESVDGCHASSVCGVWHYSTREEGKGKIQCTDLCTDTRYLPDEQVLAQSVAKVQEESAEVYKDMFESQFPQHADPWDVRPSASPMSGFGVTMVYAAHNLAKAFATGGIFTAPNGSMATWTSSKFCGDDRSLSCYFLRVTNVSFRVVDDDNKPAMLAAEREGTWSGVDGIMHDFSTPKYAHKGSFWLQMDAAFRELPEGSESDERVVSNIFLATDDVETVEKCHALQDFECFSLPIDRKIYDVGASQAPEHNPAESQYDMWVERRIERGELDGSATALHAIAEIDTLSQVRQRSCEQQE</sequence>
<evidence type="ECO:0000256" key="1">
    <source>
        <dbReference type="SAM" id="SignalP"/>
    </source>
</evidence>
<name>L1J1W9_GUITC</name>
<dbReference type="EnsemblProtists" id="EKX42090">
    <property type="protein sequence ID" value="EKX42090"/>
    <property type="gene ID" value="GUITHDRAFT_111943"/>
</dbReference>
<reference evidence="4" key="2">
    <citation type="submission" date="2012-11" db="EMBL/GenBank/DDBJ databases">
        <authorList>
            <person name="Kuo A."/>
            <person name="Curtis B.A."/>
            <person name="Tanifuji G."/>
            <person name="Burki F."/>
            <person name="Gruber A."/>
            <person name="Irimia M."/>
            <person name="Maruyama S."/>
            <person name="Arias M.C."/>
            <person name="Ball S.G."/>
            <person name="Gile G.H."/>
            <person name="Hirakawa Y."/>
            <person name="Hopkins J.F."/>
            <person name="Rensing S.A."/>
            <person name="Schmutz J."/>
            <person name="Symeonidi A."/>
            <person name="Elias M."/>
            <person name="Eveleigh R.J."/>
            <person name="Herman E.K."/>
            <person name="Klute M.J."/>
            <person name="Nakayama T."/>
            <person name="Obornik M."/>
            <person name="Reyes-Prieto A."/>
            <person name="Armbrust E.V."/>
            <person name="Aves S.J."/>
            <person name="Beiko R.G."/>
            <person name="Coutinho P."/>
            <person name="Dacks J.B."/>
            <person name="Durnford D.G."/>
            <person name="Fast N.M."/>
            <person name="Green B.R."/>
            <person name="Grisdale C."/>
            <person name="Hempe F."/>
            <person name="Henrissat B."/>
            <person name="Hoppner M.P."/>
            <person name="Ishida K.-I."/>
            <person name="Kim E."/>
            <person name="Koreny L."/>
            <person name="Kroth P.G."/>
            <person name="Liu Y."/>
            <person name="Malik S.-B."/>
            <person name="Maier U.G."/>
            <person name="McRose D."/>
            <person name="Mock T."/>
            <person name="Neilson J.A."/>
            <person name="Onodera N.T."/>
            <person name="Poole A.M."/>
            <person name="Pritham E.J."/>
            <person name="Richards T.A."/>
            <person name="Rocap G."/>
            <person name="Roy S.W."/>
            <person name="Sarai C."/>
            <person name="Schaack S."/>
            <person name="Shirato S."/>
            <person name="Slamovits C.H."/>
            <person name="Spencer D.F."/>
            <person name="Suzuki S."/>
            <person name="Worden A.Z."/>
            <person name="Zauner S."/>
            <person name="Barry K."/>
            <person name="Bell C."/>
            <person name="Bharti A.K."/>
            <person name="Crow J.A."/>
            <person name="Grimwood J."/>
            <person name="Kramer R."/>
            <person name="Lindquist E."/>
            <person name="Lucas S."/>
            <person name="Salamov A."/>
            <person name="McFadden G.I."/>
            <person name="Lane C.E."/>
            <person name="Keeling P.J."/>
            <person name="Gray M.W."/>
            <person name="Grigoriev I.V."/>
            <person name="Archibald J.M."/>
        </authorList>
    </citation>
    <scope>NUCLEOTIDE SEQUENCE</scope>
    <source>
        <strain evidence="4">CCMP2712</strain>
    </source>
</reference>
<evidence type="ECO:0000313" key="2">
    <source>
        <dbReference type="EMBL" id="EKX42090.1"/>
    </source>
</evidence>
<reference evidence="2 4" key="1">
    <citation type="journal article" date="2012" name="Nature">
        <title>Algal genomes reveal evolutionary mosaicism and the fate of nucleomorphs.</title>
        <authorList>
            <consortium name="DOE Joint Genome Institute"/>
            <person name="Curtis B.A."/>
            <person name="Tanifuji G."/>
            <person name="Burki F."/>
            <person name="Gruber A."/>
            <person name="Irimia M."/>
            <person name="Maruyama S."/>
            <person name="Arias M.C."/>
            <person name="Ball S.G."/>
            <person name="Gile G.H."/>
            <person name="Hirakawa Y."/>
            <person name="Hopkins J.F."/>
            <person name="Kuo A."/>
            <person name="Rensing S.A."/>
            <person name="Schmutz J."/>
            <person name="Symeonidi A."/>
            <person name="Elias M."/>
            <person name="Eveleigh R.J."/>
            <person name="Herman E.K."/>
            <person name="Klute M.J."/>
            <person name="Nakayama T."/>
            <person name="Obornik M."/>
            <person name="Reyes-Prieto A."/>
            <person name="Armbrust E.V."/>
            <person name="Aves S.J."/>
            <person name="Beiko R.G."/>
            <person name="Coutinho P."/>
            <person name="Dacks J.B."/>
            <person name="Durnford D.G."/>
            <person name="Fast N.M."/>
            <person name="Green B.R."/>
            <person name="Grisdale C.J."/>
            <person name="Hempel F."/>
            <person name="Henrissat B."/>
            <person name="Hoppner M.P."/>
            <person name="Ishida K."/>
            <person name="Kim E."/>
            <person name="Koreny L."/>
            <person name="Kroth P.G."/>
            <person name="Liu Y."/>
            <person name="Malik S.B."/>
            <person name="Maier U.G."/>
            <person name="McRose D."/>
            <person name="Mock T."/>
            <person name="Neilson J.A."/>
            <person name="Onodera N.T."/>
            <person name="Poole A.M."/>
            <person name="Pritham E.J."/>
            <person name="Richards T.A."/>
            <person name="Rocap G."/>
            <person name="Roy S.W."/>
            <person name="Sarai C."/>
            <person name="Schaack S."/>
            <person name="Shirato S."/>
            <person name="Slamovits C.H."/>
            <person name="Spencer D.F."/>
            <person name="Suzuki S."/>
            <person name="Worden A.Z."/>
            <person name="Zauner S."/>
            <person name="Barry K."/>
            <person name="Bell C."/>
            <person name="Bharti A.K."/>
            <person name="Crow J.A."/>
            <person name="Grimwood J."/>
            <person name="Kramer R."/>
            <person name="Lindquist E."/>
            <person name="Lucas S."/>
            <person name="Salamov A."/>
            <person name="McFadden G.I."/>
            <person name="Lane C.E."/>
            <person name="Keeling P.J."/>
            <person name="Gray M.W."/>
            <person name="Grigoriev I.V."/>
            <person name="Archibald J.M."/>
        </authorList>
    </citation>
    <scope>NUCLEOTIDE SEQUENCE</scope>
    <source>
        <strain evidence="2 4">CCMP2712</strain>
    </source>
</reference>
<evidence type="ECO:0000313" key="4">
    <source>
        <dbReference type="Proteomes" id="UP000011087"/>
    </source>
</evidence>
<dbReference type="PaxDb" id="55529-EKX42090"/>
<dbReference type="RefSeq" id="XP_005829070.1">
    <property type="nucleotide sequence ID" value="XM_005829013.1"/>
</dbReference>
<gene>
    <name evidence="2" type="ORF">GUITHDRAFT_111943</name>
</gene>
<organism evidence="2">
    <name type="scientific">Guillardia theta (strain CCMP2712)</name>
    <name type="common">Cryptophyte</name>
    <dbReference type="NCBI Taxonomy" id="905079"/>
    <lineage>
        <taxon>Eukaryota</taxon>
        <taxon>Cryptophyceae</taxon>
        <taxon>Pyrenomonadales</taxon>
        <taxon>Geminigeraceae</taxon>
        <taxon>Guillardia</taxon>
    </lineage>
</organism>
<evidence type="ECO:0000313" key="3">
    <source>
        <dbReference type="EnsemblProtists" id="EKX42090"/>
    </source>
</evidence>
<keyword evidence="4" id="KW-1185">Reference proteome</keyword>
<keyword evidence="1" id="KW-0732">Signal</keyword>
<accession>L1J1W9</accession>
<reference evidence="3" key="3">
    <citation type="submission" date="2016-03" db="UniProtKB">
        <authorList>
            <consortium name="EnsemblProtists"/>
        </authorList>
    </citation>
    <scope>IDENTIFICATION</scope>
</reference>
<dbReference type="HOGENOM" id="CLU_563172_0_0_1"/>